<reference evidence="3 4" key="1">
    <citation type="submission" date="2018-10" db="EMBL/GenBank/DDBJ databases">
        <authorList>
            <person name="Li J."/>
        </authorList>
    </citation>
    <scope>NUCLEOTIDE SEQUENCE [LARGE SCALE GENOMIC DNA]</scope>
    <source>
        <strain evidence="3 4">ZD1-4</strain>
    </source>
</reference>
<evidence type="ECO:0000259" key="2">
    <source>
        <dbReference type="SMART" id="SM00858"/>
    </source>
</evidence>
<dbReference type="Proteomes" id="UP000282460">
    <property type="component" value="Unassembled WGS sequence"/>
</dbReference>
<dbReference type="OrthoDB" id="5083100at2"/>
<evidence type="ECO:0000313" key="4">
    <source>
        <dbReference type="Proteomes" id="UP000282460"/>
    </source>
</evidence>
<keyword evidence="1" id="KW-1133">Transmembrane helix</keyword>
<keyword evidence="1" id="KW-0472">Membrane</keyword>
<keyword evidence="4" id="KW-1185">Reference proteome</keyword>
<dbReference type="EMBL" id="RCWJ01000004">
    <property type="protein sequence ID" value="RLQ81495.1"/>
    <property type="molecule type" value="Genomic_DNA"/>
</dbReference>
<keyword evidence="1" id="KW-0812">Transmembrane</keyword>
<feature type="transmembrane region" description="Helical" evidence="1">
    <location>
        <begin position="20"/>
        <end position="38"/>
    </location>
</feature>
<gene>
    <name evidence="3" type="ORF">D9V28_14195</name>
</gene>
<sequence length="208" mass="21428">MDPAATLTPVRSRIRLDPRFVVGIALILVSIVGVWLVVQSADRSTPVYLARTTLSVGDVVRDGDLTLTHVRLGEADTHYVADGAIPEDGLVVLRTVLKGELLPQSAVATDATVNVSAIVVGSTSTLPESIDAGSLIDVWSAQVQDDGTFAPPVVLVPGASVVRVVEQQGLVDAGGQDVEILVPKGKVASVLAALAGKDAISVVPATGR</sequence>
<dbReference type="InterPro" id="IPR013974">
    <property type="entry name" value="SAF"/>
</dbReference>
<feature type="domain" description="SAF" evidence="2">
    <location>
        <begin position="45"/>
        <end position="108"/>
    </location>
</feature>
<dbReference type="AlphaFoldDB" id="A0A3L7ITI8"/>
<comment type="caution">
    <text evidence="3">The sequence shown here is derived from an EMBL/GenBank/DDBJ whole genome shotgun (WGS) entry which is preliminary data.</text>
</comment>
<evidence type="ECO:0000313" key="3">
    <source>
        <dbReference type="EMBL" id="RLQ81495.1"/>
    </source>
</evidence>
<proteinExistence type="predicted"/>
<organism evidence="3 4">
    <name type="scientific">Mycetocola zhadangensis</name>
    <dbReference type="NCBI Taxonomy" id="1164595"/>
    <lineage>
        <taxon>Bacteria</taxon>
        <taxon>Bacillati</taxon>
        <taxon>Actinomycetota</taxon>
        <taxon>Actinomycetes</taxon>
        <taxon>Micrococcales</taxon>
        <taxon>Microbacteriaceae</taxon>
        <taxon>Mycetocola</taxon>
    </lineage>
</organism>
<evidence type="ECO:0000256" key="1">
    <source>
        <dbReference type="SAM" id="Phobius"/>
    </source>
</evidence>
<dbReference type="SMART" id="SM00858">
    <property type="entry name" value="SAF"/>
    <property type="match status" value="1"/>
</dbReference>
<dbReference type="RefSeq" id="WP_121660404.1">
    <property type="nucleotide sequence ID" value="NZ_BMEK01000003.1"/>
</dbReference>
<accession>A0A3L7ITI8</accession>
<name>A0A3L7ITI8_9MICO</name>
<protein>
    <recommendedName>
        <fullName evidence="2">SAF domain-containing protein</fullName>
    </recommendedName>
</protein>